<dbReference type="UniPathway" id="UPA00666"/>
<keyword evidence="3 9" id="KW-1003">Cell membrane</keyword>
<dbReference type="EC" id="2.3.1.269" evidence="9"/>
<dbReference type="Pfam" id="PF20154">
    <property type="entry name" value="LNT_N"/>
    <property type="match status" value="1"/>
</dbReference>
<name>A0A1T4TCX5_9HYPH</name>
<dbReference type="Gene3D" id="3.60.110.10">
    <property type="entry name" value="Carbon-nitrogen hydrolase"/>
    <property type="match status" value="1"/>
</dbReference>
<feature type="transmembrane region" description="Helical" evidence="9">
    <location>
        <begin position="214"/>
        <end position="233"/>
    </location>
</feature>
<protein>
    <recommendedName>
        <fullName evidence="9">Apolipoprotein N-acyltransferase</fullName>
        <shortName evidence="9">ALP N-acyltransferase</shortName>
        <ecNumber evidence="9">2.3.1.269</ecNumber>
    </recommendedName>
</protein>
<evidence type="ECO:0000313" key="11">
    <source>
        <dbReference type="EMBL" id="SKA38344.1"/>
    </source>
</evidence>
<dbReference type="InterPro" id="IPR036526">
    <property type="entry name" value="C-N_Hydrolase_sf"/>
</dbReference>
<keyword evidence="8 9" id="KW-0012">Acyltransferase</keyword>
<dbReference type="NCBIfam" id="TIGR00546">
    <property type="entry name" value="lnt"/>
    <property type="match status" value="1"/>
</dbReference>
<feature type="transmembrane region" description="Helical" evidence="9">
    <location>
        <begin position="73"/>
        <end position="93"/>
    </location>
</feature>
<keyword evidence="6 9" id="KW-1133">Transmembrane helix</keyword>
<dbReference type="PROSITE" id="PS50263">
    <property type="entry name" value="CN_HYDROLASE"/>
    <property type="match status" value="1"/>
</dbReference>
<comment type="similarity">
    <text evidence="2 9">Belongs to the CN hydrolase family. Apolipoprotein N-acyltransferase subfamily.</text>
</comment>
<evidence type="ECO:0000256" key="9">
    <source>
        <dbReference type="HAMAP-Rule" id="MF_01148"/>
    </source>
</evidence>
<reference evidence="11 12" key="1">
    <citation type="submission" date="2017-02" db="EMBL/GenBank/DDBJ databases">
        <authorList>
            <person name="Peterson S.W."/>
        </authorList>
    </citation>
    <scope>NUCLEOTIDE SEQUENCE [LARGE SCALE GENOMIC DNA]</scope>
    <source>
        <strain evidence="11 12">USBA 369</strain>
    </source>
</reference>
<evidence type="ECO:0000256" key="2">
    <source>
        <dbReference type="ARBA" id="ARBA00010065"/>
    </source>
</evidence>
<keyword evidence="12" id="KW-1185">Reference proteome</keyword>
<dbReference type="AlphaFoldDB" id="A0A1T4TCX5"/>
<feature type="transmembrane region" description="Helical" evidence="9">
    <location>
        <begin position="177"/>
        <end position="202"/>
    </location>
</feature>
<comment type="function">
    <text evidence="9">Catalyzes the phospholipid dependent N-acylation of the N-terminal cysteine of apolipoprotein, the last step in lipoprotein maturation.</text>
</comment>
<evidence type="ECO:0000313" key="12">
    <source>
        <dbReference type="Proteomes" id="UP000190135"/>
    </source>
</evidence>
<evidence type="ECO:0000256" key="8">
    <source>
        <dbReference type="ARBA" id="ARBA00023315"/>
    </source>
</evidence>
<dbReference type="RefSeq" id="WP_245319443.1">
    <property type="nucleotide sequence ID" value="NZ_FUXL01000025.1"/>
</dbReference>
<dbReference type="GO" id="GO:0005886">
    <property type="term" value="C:plasma membrane"/>
    <property type="evidence" value="ECO:0007669"/>
    <property type="project" value="UniProtKB-SubCell"/>
</dbReference>
<dbReference type="GO" id="GO:0016410">
    <property type="term" value="F:N-acyltransferase activity"/>
    <property type="evidence" value="ECO:0007669"/>
    <property type="project" value="UniProtKB-UniRule"/>
</dbReference>
<accession>A0A1T4TCX5</accession>
<keyword evidence="4 9" id="KW-0808">Transferase</keyword>
<evidence type="ECO:0000256" key="4">
    <source>
        <dbReference type="ARBA" id="ARBA00022679"/>
    </source>
</evidence>
<dbReference type="Pfam" id="PF00795">
    <property type="entry name" value="CN_hydrolase"/>
    <property type="match status" value="1"/>
</dbReference>
<keyword evidence="11" id="KW-0449">Lipoprotein</keyword>
<feature type="transmembrane region" description="Helical" evidence="9">
    <location>
        <begin position="21"/>
        <end position="41"/>
    </location>
</feature>
<feature type="transmembrane region" description="Helical" evidence="9">
    <location>
        <begin position="139"/>
        <end position="157"/>
    </location>
</feature>
<keyword evidence="5 9" id="KW-0812">Transmembrane</keyword>
<comment type="catalytic activity">
    <reaction evidence="9">
        <text>N-terminal S-1,2-diacyl-sn-glyceryl-L-cysteinyl-[lipoprotein] + a glycerophospholipid = N-acyl-S-1,2-diacyl-sn-glyceryl-L-cysteinyl-[lipoprotein] + a 2-acyl-sn-glycero-3-phospholipid + H(+)</text>
        <dbReference type="Rhea" id="RHEA:48228"/>
        <dbReference type="Rhea" id="RHEA-COMP:14681"/>
        <dbReference type="Rhea" id="RHEA-COMP:14684"/>
        <dbReference type="ChEBI" id="CHEBI:15378"/>
        <dbReference type="ChEBI" id="CHEBI:136912"/>
        <dbReference type="ChEBI" id="CHEBI:140656"/>
        <dbReference type="ChEBI" id="CHEBI:140657"/>
        <dbReference type="ChEBI" id="CHEBI:140660"/>
        <dbReference type="EC" id="2.3.1.269"/>
    </reaction>
</comment>
<keyword evidence="7 9" id="KW-0472">Membrane</keyword>
<dbReference type="EMBL" id="FUXL01000025">
    <property type="protein sequence ID" value="SKA38344.1"/>
    <property type="molecule type" value="Genomic_DNA"/>
</dbReference>
<organism evidence="11 12">
    <name type="scientific">Consotaella salsifontis</name>
    <dbReference type="NCBI Taxonomy" id="1365950"/>
    <lineage>
        <taxon>Bacteria</taxon>
        <taxon>Pseudomonadati</taxon>
        <taxon>Pseudomonadota</taxon>
        <taxon>Alphaproteobacteria</taxon>
        <taxon>Hyphomicrobiales</taxon>
        <taxon>Aurantimonadaceae</taxon>
        <taxon>Consotaella</taxon>
    </lineage>
</organism>
<dbReference type="SUPFAM" id="SSF56317">
    <property type="entry name" value="Carbon-nitrogen hydrolase"/>
    <property type="match status" value="1"/>
</dbReference>
<comment type="subcellular location">
    <subcellularLocation>
        <location evidence="1 9">Cell membrane</location>
        <topology evidence="1 9">Multi-pass membrane protein</topology>
    </subcellularLocation>
</comment>
<dbReference type="HAMAP" id="MF_01148">
    <property type="entry name" value="Lnt"/>
    <property type="match status" value="1"/>
</dbReference>
<dbReference type="InterPro" id="IPR004563">
    <property type="entry name" value="Apolipo_AcylTrfase"/>
</dbReference>
<proteinExistence type="inferred from homology"/>
<evidence type="ECO:0000259" key="10">
    <source>
        <dbReference type="PROSITE" id="PS50263"/>
    </source>
</evidence>
<feature type="transmembrane region" description="Helical" evidence="9">
    <location>
        <begin position="499"/>
        <end position="521"/>
    </location>
</feature>
<feature type="domain" description="CN hydrolase" evidence="10">
    <location>
        <begin position="251"/>
        <end position="492"/>
    </location>
</feature>
<evidence type="ECO:0000256" key="5">
    <source>
        <dbReference type="ARBA" id="ARBA00022692"/>
    </source>
</evidence>
<dbReference type="PANTHER" id="PTHR38686">
    <property type="entry name" value="APOLIPOPROTEIN N-ACYLTRANSFERASE"/>
    <property type="match status" value="1"/>
</dbReference>
<dbReference type="GO" id="GO:0042158">
    <property type="term" value="P:lipoprotein biosynthetic process"/>
    <property type="evidence" value="ECO:0007669"/>
    <property type="project" value="UniProtKB-UniRule"/>
</dbReference>
<dbReference type="CDD" id="cd07571">
    <property type="entry name" value="ALP_N-acyl_transferase"/>
    <property type="match status" value="1"/>
</dbReference>
<comment type="pathway">
    <text evidence="9">Protein modification; lipoprotein biosynthesis (N-acyl transfer).</text>
</comment>
<dbReference type="InterPro" id="IPR045378">
    <property type="entry name" value="LNT_N"/>
</dbReference>
<dbReference type="Proteomes" id="UP000190135">
    <property type="component" value="Unassembled WGS sequence"/>
</dbReference>
<feature type="transmembrane region" description="Helical" evidence="9">
    <location>
        <begin position="47"/>
        <end position="64"/>
    </location>
</feature>
<dbReference type="STRING" id="1365950.SAMN05428963_12510"/>
<sequence>MLHLSRKTDVWPRTRDRRAAYSAPSLALRCVLAASLGGFAALSLAPFFLTPLLFVAFAGLFRLVDQTRTWRGALLAGWLFGLAHFLVGLSWIAESFYVDAEQFGALAIPAVAALSAFLAFFPAAACGVAKSISVTGWRLLLAFAVSWTAAEWLRGHVLTGFPWNLIGYAWGVADEPLQAASVIGIYGLSFLTVLLAAAPGLCLREAAPPGLRRWAPLVIAAVGVLALWGFGAVRLAGPTAADVPGVRLRIVQASIPQTMKWDPRESQSILDHYLALSARPAPVQPTHIIWPETAVPYLIAEDASIRNAMAAVVPSGGALLSGAVRRVADFEERPALLNSLLALDPSGDIISAYDKVRLVPFGEYTPLRQVLPLQKLTEGSIDYVPGDARTVLAVPGLPPAGPMICYEAIFPSAAWRGGQPQWLLNVTNDAWFGTSSGPYQHFLAARVRAIEEGLPLVRAANTGISAVTDAYGRIRHSLPLGAVGIIDAALPAALGGQTLYAFFGDAPLALTMLLSLGLIAVSRRREATAPQPP</sequence>
<evidence type="ECO:0000256" key="7">
    <source>
        <dbReference type="ARBA" id="ARBA00023136"/>
    </source>
</evidence>
<evidence type="ECO:0000256" key="1">
    <source>
        <dbReference type="ARBA" id="ARBA00004651"/>
    </source>
</evidence>
<gene>
    <name evidence="9" type="primary">lnt</name>
    <name evidence="11" type="ORF">SAMN05428963_12510</name>
</gene>
<feature type="transmembrane region" description="Helical" evidence="9">
    <location>
        <begin position="105"/>
        <end position="127"/>
    </location>
</feature>
<evidence type="ECO:0000256" key="3">
    <source>
        <dbReference type="ARBA" id="ARBA00022475"/>
    </source>
</evidence>
<dbReference type="InterPro" id="IPR003010">
    <property type="entry name" value="C-N_Hydrolase"/>
</dbReference>
<evidence type="ECO:0000256" key="6">
    <source>
        <dbReference type="ARBA" id="ARBA00022989"/>
    </source>
</evidence>
<dbReference type="PANTHER" id="PTHR38686:SF1">
    <property type="entry name" value="APOLIPOPROTEIN N-ACYLTRANSFERASE"/>
    <property type="match status" value="1"/>
</dbReference>